<feature type="non-terminal residue" evidence="1">
    <location>
        <position position="113"/>
    </location>
</feature>
<sequence>EPSNSSTEIGIQESAQNSSFNVEKDSTLLINTQISNDSGDLISIPSSLKEKKNKSSIIVETTKRDETQALESNTQESIQHANTLSDEYSNTNEENDELNFDAALTLMHEAKET</sequence>
<accession>A0ACA9SVB2</accession>
<evidence type="ECO:0000313" key="1">
    <source>
        <dbReference type="EMBL" id="CAG8849957.1"/>
    </source>
</evidence>
<organism evidence="1 2">
    <name type="scientific">Racocetra persica</name>
    <dbReference type="NCBI Taxonomy" id="160502"/>
    <lineage>
        <taxon>Eukaryota</taxon>
        <taxon>Fungi</taxon>
        <taxon>Fungi incertae sedis</taxon>
        <taxon>Mucoromycota</taxon>
        <taxon>Glomeromycotina</taxon>
        <taxon>Glomeromycetes</taxon>
        <taxon>Diversisporales</taxon>
        <taxon>Gigasporaceae</taxon>
        <taxon>Racocetra</taxon>
    </lineage>
</organism>
<dbReference type="EMBL" id="CAJVQC010168331">
    <property type="protein sequence ID" value="CAG8849957.1"/>
    <property type="molecule type" value="Genomic_DNA"/>
</dbReference>
<name>A0ACA9SVB2_9GLOM</name>
<gene>
    <name evidence="1" type="ORF">RPERSI_LOCUS35861</name>
</gene>
<evidence type="ECO:0000313" key="2">
    <source>
        <dbReference type="Proteomes" id="UP000789920"/>
    </source>
</evidence>
<feature type="non-terminal residue" evidence="1">
    <location>
        <position position="1"/>
    </location>
</feature>
<comment type="caution">
    <text evidence="1">The sequence shown here is derived from an EMBL/GenBank/DDBJ whole genome shotgun (WGS) entry which is preliminary data.</text>
</comment>
<proteinExistence type="predicted"/>
<dbReference type="Proteomes" id="UP000789920">
    <property type="component" value="Unassembled WGS sequence"/>
</dbReference>
<keyword evidence="2" id="KW-1185">Reference proteome</keyword>
<protein>
    <submittedName>
        <fullName evidence="1">5090_t:CDS:1</fullName>
    </submittedName>
</protein>
<reference evidence="1" key="1">
    <citation type="submission" date="2021-06" db="EMBL/GenBank/DDBJ databases">
        <authorList>
            <person name="Kallberg Y."/>
            <person name="Tangrot J."/>
            <person name="Rosling A."/>
        </authorList>
    </citation>
    <scope>NUCLEOTIDE SEQUENCE</scope>
    <source>
        <strain evidence="1">MA461A</strain>
    </source>
</reference>